<dbReference type="GO" id="GO:0008299">
    <property type="term" value="P:isoprenoid biosynthetic process"/>
    <property type="evidence" value="ECO:0007669"/>
    <property type="project" value="UniProtKB-KW"/>
</dbReference>
<evidence type="ECO:0000256" key="4">
    <source>
        <dbReference type="ARBA" id="ARBA00022723"/>
    </source>
</evidence>
<dbReference type="AlphaFoldDB" id="F5XXQ2"/>
<dbReference type="PATRIC" id="fig|365046.3.peg.794"/>
<evidence type="ECO:0000313" key="8">
    <source>
        <dbReference type="EMBL" id="AEG91855.1"/>
    </source>
</evidence>
<gene>
    <name evidence="8" type="ordered locus">Rta_07740</name>
</gene>
<dbReference type="OrthoDB" id="9805316at2"/>
<keyword evidence="3 7" id="KW-0808">Transferase</keyword>
<evidence type="ECO:0000256" key="3">
    <source>
        <dbReference type="ARBA" id="ARBA00022679"/>
    </source>
</evidence>
<evidence type="ECO:0000256" key="2">
    <source>
        <dbReference type="ARBA" id="ARBA00006706"/>
    </source>
</evidence>
<dbReference type="Gene3D" id="1.10.600.10">
    <property type="entry name" value="Farnesyl Diphosphate Synthase"/>
    <property type="match status" value="1"/>
</dbReference>
<dbReference type="PROSITE" id="PS00444">
    <property type="entry name" value="POLYPRENYL_SYNTHASE_2"/>
    <property type="match status" value="1"/>
</dbReference>
<keyword evidence="6" id="KW-0414">Isoprene biosynthesis</keyword>
<comment type="cofactor">
    <cofactor evidence="1">
        <name>Mg(2+)</name>
        <dbReference type="ChEBI" id="CHEBI:18420"/>
    </cofactor>
</comment>
<dbReference type="PROSITE" id="PS00723">
    <property type="entry name" value="POLYPRENYL_SYNTHASE_1"/>
    <property type="match status" value="1"/>
</dbReference>
<dbReference type="KEGG" id="rta:Rta_07740"/>
<keyword evidence="9" id="KW-1185">Reference proteome</keyword>
<comment type="similarity">
    <text evidence="2 7">Belongs to the FPP/GGPP synthase family.</text>
</comment>
<dbReference type="InterPro" id="IPR000092">
    <property type="entry name" value="Polyprenyl_synt"/>
</dbReference>
<proteinExistence type="inferred from homology"/>
<dbReference type="RefSeq" id="WP_013900088.1">
    <property type="nucleotide sequence ID" value="NC_015677.1"/>
</dbReference>
<keyword evidence="5" id="KW-0460">Magnesium</keyword>
<reference evidence="9" key="1">
    <citation type="submission" date="2006-01" db="EMBL/GenBank/DDBJ databases">
        <title>Genome of the cyst-dividing bacterium Ramlibacter tataouinensis.</title>
        <authorList>
            <person name="Barakat M."/>
            <person name="Ortet P."/>
            <person name="De Luca G."/>
            <person name="Jourlin-Castelli C."/>
            <person name="Ansaldi M."/>
            <person name="Py B."/>
            <person name="Fichant G."/>
            <person name="Coutinho P."/>
            <person name="Voulhoux R."/>
            <person name="Bastien O."/>
            <person name="Roy S."/>
            <person name="Marechal E."/>
            <person name="Henrissat B."/>
            <person name="Quentin Y."/>
            <person name="Noirot P."/>
            <person name="Filloux A."/>
            <person name="Mejean V."/>
            <person name="DuBow M."/>
            <person name="Barras F."/>
            <person name="Heulin T."/>
        </authorList>
    </citation>
    <scope>NUCLEOTIDE SEQUENCE [LARGE SCALE GENOMIC DNA]</scope>
    <source>
        <strain evidence="9">ATCC BAA-407 / DSM 14655 / LMG 21543 / TTB310</strain>
    </source>
</reference>
<dbReference type="STRING" id="365046.Rta_07740"/>
<name>F5XXQ2_RAMTT</name>
<dbReference type="HOGENOM" id="CLU_014015_0_1_4"/>
<accession>F5XXQ2</accession>
<evidence type="ECO:0000256" key="7">
    <source>
        <dbReference type="RuleBase" id="RU004466"/>
    </source>
</evidence>
<protein>
    <submittedName>
        <fullName evidence="8">Farnesyltranstransferase (Geranylgeranyl-diphosphate synthase)-like protein</fullName>
    </submittedName>
</protein>
<dbReference type="SFLD" id="SFLDS00005">
    <property type="entry name" value="Isoprenoid_Synthase_Type_I"/>
    <property type="match status" value="1"/>
</dbReference>
<dbReference type="EMBL" id="CP000245">
    <property type="protein sequence ID" value="AEG91855.1"/>
    <property type="molecule type" value="Genomic_DNA"/>
</dbReference>
<dbReference type="SUPFAM" id="SSF48576">
    <property type="entry name" value="Terpenoid synthases"/>
    <property type="match status" value="1"/>
</dbReference>
<dbReference type="GO" id="GO:0046872">
    <property type="term" value="F:metal ion binding"/>
    <property type="evidence" value="ECO:0007669"/>
    <property type="project" value="UniProtKB-KW"/>
</dbReference>
<dbReference type="PANTHER" id="PTHR43281:SF1">
    <property type="entry name" value="FARNESYL DIPHOSPHATE SYNTHASE"/>
    <property type="match status" value="1"/>
</dbReference>
<evidence type="ECO:0000313" key="9">
    <source>
        <dbReference type="Proteomes" id="UP000008385"/>
    </source>
</evidence>
<dbReference type="InterPro" id="IPR008949">
    <property type="entry name" value="Isoprenoid_synthase_dom_sf"/>
</dbReference>
<keyword evidence="4" id="KW-0479">Metal-binding</keyword>
<evidence type="ECO:0000256" key="6">
    <source>
        <dbReference type="ARBA" id="ARBA00023229"/>
    </source>
</evidence>
<sequence>MSSSAVPTVTLQTLLAWRASVDARLAQLLPPGADGLGAAMRDAALAPGKRLRPLLMLAAGRALAGRGEAVLDLACAVEMVHAASLVLDDMPCMDDARLRRGRPAVHVRHGQDVAMLAAVALLTQAYGAVAAAPGLDGAVRAQLVGVLCDAVGARGLVRGQYRDLREGAAARSLQDIAETNEQKTGVLFAAALEMAALAAGAPDAVAALRAAAGEIGQAFQLRDDLEDGAAGTAVPLKDRHKDVGKSTMVALLGRPAVQQRMDAHLRRAEGLLRSGLRGDETLCVLLRQAFGSAPPAVSAKTPAPRRRAPAPDLVAAAVAAGAGGAEGHASAS</sequence>
<dbReference type="Proteomes" id="UP000008385">
    <property type="component" value="Chromosome"/>
</dbReference>
<dbReference type="eggNOG" id="COG0142">
    <property type="taxonomic scope" value="Bacteria"/>
</dbReference>
<dbReference type="PANTHER" id="PTHR43281">
    <property type="entry name" value="FARNESYL DIPHOSPHATE SYNTHASE"/>
    <property type="match status" value="1"/>
</dbReference>
<evidence type="ECO:0000256" key="5">
    <source>
        <dbReference type="ARBA" id="ARBA00022842"/>
    </source>
</evidence>
<dbReference type="GO" id="GO:0004659">
    <property type="term" value="F:prenyltransferase activity"/>
    <property type="evidence" value="ECO:0007669"/>
    <property type="project" value="InterPro"/>
</dbReference>
<reference evidence="8 9" key="2">
    <citation type="journal article" date="2011" name="PLoS ONE">
        <title>The Cyst-Dividing Bacterium Ramlibacter tataouinensis TTB310 Genome Reveals a Well-Stocked Toolbox for Adaptation to a Desert Environment.</title>
        <authorList>
            <person name="De Luca G."/>
            <person name="Barakat M."/>
            <person name="Ortet P."/>
            <person name="Fochesato S."/>
            <person name="Jourlin-Castelli C."/>
            <person name="Ansaldi M."/>
            <person name="Py B."/>
            <person name="Fichant G."/>
            <person name="Coutinho P.M."/>
            <person name="Voulhoux R."/>
            <person name="Bastien O."/>
            <person name="Marechal E."/>
            <person name="Henrissat B."/>
            <person name="Quentin Y."/>
            <person name="Noirot P."/>
            <person name="Filloux A."/>
            <person name="Mejean V."/>
            <person name="Dubow M.S."/>
            <person name="Barras F."/>
            <person name="Barbe V."/>
            <person name="Weissenbach J."/>
            <person name="Mihalcescu I."/>
            <person name="Vermeglio A."/>
            <person name="Achouak W."/>
            <person name="Heulin T."/>
        </authorList>
    </citation>
    <scope>NUCLEOTIDE SEQUENCE [LARGE SCALE GENOMIC DNA]</scope>
    <source>
        <strain evidence="9">ATCC BAA-407 / DSM 14655 / LMG 21543 / TTB310</strain>
    </source>
</reference>
<dbReference type="Pfam" id="PF00348">
    <property type="entry name" value="polyprenyl_synt"/>
    <property type="match status" value="1"/>
</dbReference>
<organism evidence="8 9">
    <name type="scientific">Ramlibacter tataouinensis (strain ATCC BAA-407 / DSM 14655 / LMG 21543 / TTB310)</name>
    <dbReference type="NCBI Taxonomy" id="365046"/>
    <lineage>
        <taxon>Bacteria</taxon>
        <taxon>Pseudomonadati</taxon>
        <taxon>Pseudomonadota</taxon>
        <taxon>Betaproteobacteria</taxon>
        <taxon>Burkholderiales</taxon>
        <taxon>Comamonadaceae</taxon>
        <taxon>Ramlibacter</taxon>
    </lineage>
</organism>
<evidence type="ECO:0000256" key="1">
    <source>
        <dbReference type="ARBA" id="ARBA00001946"/>
    </source>
</evidence>
<dbReference type="InterPro" id="IPR033749">
    <property type="entry name" value="Polyprenyl_synt_CS"/>
</dbReference>